<dbReference type="PANTHER" id="PTHR38640">
    <property type="entry name" value="GEO09659P1"/>
    <property type="match status" value="1"/>
</dbReference>
<evidence type="ECO:0000313" key="3">
    <source>
        <dbReference type="EMBL" id="KAF7635070.1"/>
    </source>
</evidence>
<dbReference type="PANTHER" id="PTHR38640:SF1">
    <property type="entry name" value="GEO09659P1"/>
    <property type="match status" value="1"/>
</dbReference>
<protein>
    <submittedName>
        <fullName evidence="3">Uncharacterized protein</fullName>
    </submittedName>
</protein>
<dbReference type="InterPro" id="IPR036322">
    <property type="entry name" value="WD40_repeat_dom_sf"/>
</dbReference>
<feature type="region of interest" description="Disordered" evidence="1">
    <location>
        <begin position="142"/>
        <end position="170"/>
    </location>
</feature>
<dbReference type="SUPFAM" id="SSF50978">
    <property type="entry name" value="WD40 repeat-like"/>
    <property type="match status" value="1"/>
</dbReference>
<dbReference type="InterPro" id="IPR015943">
    <property type="entry name" value="WD40/YVTN_repeat-like_dom_sf"/>
</dbReference>
<comment type="caution">
    <text evidence="3">The sequence shown here is derived from an EMBL/GenBank/DDBJ whole genome shotgun (WGS) entry which is preliminary data.</text>
</comment>
<reference evidence="3" key="1">
    <citation type="journal article" date="2020" name="Ecol. Evol.">
        <title>Genome structure and content of the rice root-knot nematode (Meloidogyne graminicola).</title>
        <authorList>
            <person name="Phan N.T."/>
            <person name="Danchin E.G.J."/>
            <person name="Klopp C."/>
            <person name="Perfus-Barbeoch L."/>
            <person name="Kozlowski D.K."/>
            <person name="Koutsovoulos G.D."/>
            <person name="Lopez-Roques C."/>
            <person name="Bouchez O."/>
            <person name="Zahm M."/>
            <person name="Besnard G."/>
            <person name="Bellafiore S."/>
        </authorList>
    </citation>
    <scope>NUCLEOTIDE SEQUENCE</scope>
    <source>
        <strain evidence="3">VN-18</strain>
    </source>
</reference>
<keyword evidence="2" id="KW-1133">Transmembrane helix</keyword>
<dbReference type="EMBL" id="JABEBT010000047">
    <property type="protein sequence ID" value="KAF7635070.1"/>
    <property type="molecule type" value="Genomic_DNA"/>
</dbReference>
<evidence type="ECO:0000256" key="2">
    <source>
        <dbReference type="SAM" id="Phobius"/>
    </source>
</evidence>
<feature type="transmembrane region" description="Helical" evidence="2">
    <location>
        <begin position="470"/>
        <end position="490"/>
    </location>
</feature>
<feature type="transmembrane region" description="Helical" evidence="2">
    <location>
        <begin position="548"/>
        <end position="566"/>
    </location>
</feature>
<gene>
    <name evidence="3" type="ORF">Mgra_00005512</name>
</gene>
<dbReference type="AlphaFoldDB" id="A0A8S9ZNR6"/>
<accession>A0A8S9ZNR6</accession>
<proteinExistence type="predicted"/>
<dbReference type="OrthoDB" id="9890280at2759"/>
<evidence type="ECO:0000256" key="1">
    <source>
        <dbReference type="SAM" id="MobiDB-lite"/>
    </source>
</evidence>
<sequence length="583" mass="66614">MNRPYDHAPSILTNNATGISTTTTMLGGSFASSQRRFAGHKISKVRFLNDQSEFTGRLVTGSWCTLSQQQQGYLTLWGANKDENLKSDRSFMPKERMPIGNGVDVNDIWYEIYLIIFKLLKLKSIVNAQQFLSSMSNGDVRIVNCPPNKRNDNENNDNEINEQQNNNQENKTKLMDTIAVYKNVHKQAASTTICLMDNEIFSGSETGQIVRIQPASRSTHAVRPFADDLMGVTHLRTCDQFLMLSAHSTGQIHLWDIRKRPQSPEFGIEPLNSRPVTGLNNSITAVAVHPTQLNVIGIGTYDGVVSFIDIRQSNEPLPIAFRVSQEPVTEIKFHPLYPNNCFSLSESSLIHWDGTMLSREINKTIYSSPNNVAMNEDCEAELLAMEMEEENDERRNIWLSARTSTSMKLRVLIEGEPRLLSTFDIELILEISKEMENPSPSSNEGILLKFSRKVKQLFPPFNNKSILKHYIPMSGIISHSIFTVNIFNPLMFKRLFPINNIAISNAILFNAHLGLGFYMFFRPHMHRLWRWRRVEYCVFSSGFFTKKVLAVCAVFSWTFFKLFLLFRARRYIHYNNNSPSPSI</sequence>
<dbReference type="Gene3D" id="2.130.10.10">
    <property type="entry name" value="YVTN repeat-like/Quinoprotein amine dehydrogenase"/>
    <property type="match status" value="1"/>
</dbReference>
<evidence type="ECO:0000313" key="4">
    <source>
        <dbReference type="Proteomes" id="UP000605970"/>
    </source>
</evidence>
<keyword evidence="2" id="KW-0812">Transmembrane</keyword>
<feature type="transmembrane region" description="Helical" evidence="2">
    <location>
        <begin position="502"/>
        <end position="521"/>
    </location>
</feature>
<keyword evidence="4" id="KW-1185">Reference proteome</keyword>
<organism evidence="3 4">
    <name type="scientific">Meloidogyne graminicola</name>
    <dbReference type="NCBI Taxonomy" id="189291"/>
    <lineage>
        <taxon>Eukaryota</taxon>
        <taxon>Metazoa</taxon>
        <taxon>Ecdysozoa</taxon>
        <taxon>Nematoda</taxon>
        <taxon>Chromadorea</taxon>
        <taxon>Rhabditida</taxon>
        <taxon>Tylenchina</taxon>
        <taxon>Tylenchomorpha</taxon>
        <taxon>Tylenchoidea</taxon>
        <taxon>Meloidogynidae</taxon>
        <taxon>Meloidogyninae</taxon>
        <taxon>Meloidogyne</taxon>
    </lineage>
</organism>
<dbReference type="Proteomes" id="UP000605970">
    <property type="component" value="Unassembled WGS sequence"/>
</dbReference>
<name>A0A8S9ZNR6_9BILA</name>
<keyword evidence="2" id="KW-0472">Membrane</keyword>